<feature type="transmembrane region" description="Helical" evidence="1">
    <location>
        <begin position="6"/>
        <end position="26"/>
    </location>
</feature>
<evidence type="ECO:0000313" key="2">
    <source>
        <dbReference type="EMBL" id="SVA94207.1"/>
    </source>
</evidence>
<keyword evidence="1" id="KW-1133">Transmembrane helix</keyword>
<feature type="transmembrane region" description="Helical" evidence="1">
    <location>
        <begin position="153"/>
        <end position="179"/>
    </location>
</feature>
<accession>A0A381ZZD7</accession>
<feature type="transmembrane region" description="Helical" evidence="1">
    <location>
        <begin position="120"/>
        <end position="141"/>
    </location>
</feature>
<name>A0A381ZZD7_9ZZZZ</name>
<keyword evidence="1" id="KW-0472">Membrane</keyword>
<dbReference type="EMBL" id="UINC01023142">
    <property type="protein sequence ID" value="SVA94207.1"/>
    <property type="molecule type" value="Genomic_DNA"/>
</dbReference>
<protein>
    <submittedName>
        <fullName evidence="2">Uncharacterized protein</fullName>
    </submittedName>
</protein>
<proteinExistence type="predicted"/>
<sequence length="209" mass="22153">MNTQRTLLLGIIITAVAILFVETGVIQFNNQGINAQTELSELILEKDGERVTISKGDWVIAINAANSDIFGGGELLGVTAEGILTRESAKDLERSIAIQDIGVLYHGNYKRTSKYIWQGVRSGGSVALGIGILLGISVATGGLLDMDGGNPQMGLLCVPVGTVFFGIFTVPAGVVIGFIQGKVAEGKAVEYIIGPDDWQFVLEQPPVSY</sequence>
<gene>
    <name evidence="2" type="ORF">METZ01_LOCUS147061</name>
</gene>
<organism evidence="2">
    <name type="scientific">marine metagenome</name>
    <dbReference type="NCBI Taxonomy" id="408172"/>
    <lineage>
        <taxon>unclassified sequences</taxon>
        <taxon>metagenomes</taxon>
        <taxon>ecological metagenomes</taxon>
    </lineage>
</organism>
<reference evidence="2" key="1">
    <citation type="submission" date="2018-05" db="EMBL/GenBank/DDBJ databases">
        <authorList>
            <person name="Lanie J.A."/>
            <person name="Ng W.-L."/>
            <person name="Kazmierczak K.M."/>
            <person name="Andrzejewski T.M."/>
            <person name="Davidsen T.M."/>
            <person name="Wayne K.J."/>
            <person name="Tettelin H."/>
            <person name="Glass J.I."/>
            <person name="Rusch D."/>
            <person name="Podicherti R."/>
            <person name="Tsui H.-C.T."/>
            <person name="Winkler M.E."/>
        </authorList>
    </citation>
    <scope>NUCLEOTIDE SEQUENCE</scope>
</reference>
<keyword evidence="1" id="KW-0812">Transmembrane</keyword>
<evidence type="ECO:0000256" key="1">
    <source>
        <dbReference type="SAM" id="Phobius"/>
    </source>
</evidence>
<dbReference type="AlphaFoldDB" id="A0A381ZZD7"/>